<dbReference type="Gene3D" id="2.60.210.10">
    <property type="entry name" value="Apoptosis, Tumor Necrosis Factor Receptor Associated Protein 2, Chain A"/>
    <property type="match status" value="1"/>
</dbReference>
<dbReference type="PANTHER" id="PTHR47022:SF1">
    <property type="entry name" value="BTB AND MATH DOMAIN-CONTAINING PROTEIN 36-RELATED"/>
    <property type="match status" value="1"/>
</dbReference>
<feature type="region of interest" description="Disordered" evidence="1">
    <location>
        <begin position="106"/>
        <end position="255"/>
    </location>
</feature>
<dbReference type="SMR" id="A0A7I8WFW2"/>
<gene>
    <name evidence="3" type="ORF">BXYJ_LOCUS7836</name>
</gene>
<keyword evidence="4" id="KW-1185">Reference proteome</keyword>
<name>A0A7I8WFW2_BURXY</name>
<feature type="region of interest" description="Disordered" evidence="1">
    <location>
        <begin position="1478"/>
        <end position="1498"/>
    </location>
</feature>
<dbReference type="Gene3D" id="1.10.287.1490">
    <property type="match status" value="1"/>
</dbReference>
<evidence type="ECO:0000313" key="3">
    <source>
        <dbReference type="EMBL" id="CAD5223152.1"/>
    </source>
</evidence>
<sequence>MCAHRLAFPLPRKSEKAPREKRRGARKKRATTRSESGGKKLAAAAKKGGRVAWRAGRGGTVAERSRGDTSAAVTPAVVVARAFRQPRIWLLEGRWNRLLRTKSNERQTDKITRRKASRQALVESRTIFDKSPEKDDKTASLKNHQASAASSAEPAKREEEEPSNSSNEVQGSSCVNGDVAHENGEEAGSSSQPKSSLKARARRRSGTQSSSCTSQDSNASVYGDDDEEEEDEEEPESSCSHDRADGGGGGANLGFRSTTQYEADLNQAGLQLAFDFWRGSDDPMLKKLSEREVQELFAKAPDQLQRLHQQLYANLDPTAASEPNCEQKRPPKSNGNLDENGPTYNDQLSQTTTPDGQMFTPQFINNVASTLGPTLAAALSNLPANQKNGVTVPINPFTGQPITNQEVLNTLAANPSMAPFFNYSNLAGGPPIQQIDPTTVAITNKFVQMARDAHEASASTSSFVHGDQRTVALQTLPDSDYPPFYAFHVAQQHNSQMMFVDQSSQVAYFNFADLPSNKATIQVEDSKPEGTLRLVIQNFSKMTDTVRGPSKIVQNVPWRIMIMPRQHIVQKKGTQKCLGFFLQCCPDAYSDSWSCSAAAELRLISQKQGVPNFSRKTNHNYTSKENDWGYSCFMTWADILDDQQGYIHNDTVILEVHVKAESAKNVMNLDEFRKKITGYIRLAALQCERGLIDKAIECNTMAMKMCKDKDPDCQRKLQAQNAELVARKLKQSIARIERGSDTVAETDPTANITALRIAMSGSGSQRNSAIQKPRRKDQKDFDKKRSKDDAQNDLASNGSVDDNKSKDDTKDSNDLDDEDECFCDNPDHSPKCVCNVEKLDRTAEYQLESLVHRHEADGEECNVLNEFDGKGTFESFEELVANESAASRRLVDALFATPEDKAALLAAVNRARSGVSTALEEADKFRLPMRFELLARSLICDGGFTFADIVQKESDALLTIIAQQAALAAQNDERWRSAIEDMCALAEEDHMQTLPSEPLFELTKSEMAKLQKKICGGGDFNATPKAPHQNVECQTDFPSLSRMKQDQAPNQIPLFIPRTQLASLPTNAFQASLVHSINPIDPYQLQLNAMSNPSPTQVSPRRTLTPRTKKTHKRQNSADNSSLSLSADKNRPLTPEKKENRKRKERPSSVQNDMKENIETPNYANLTPLEAVEMLNQPIASILNQPGPVDNVEVIQSLVKQAYGAPEGTFDTSTNEGLSRYAAQTMEALAKTGNMFAACVLYQQESVKMAGEMKNFTDFGKALEVLTKFCVENKLAHIQQPFNLADAPPAPTQEITSIYQLAQDPEGERKFRASVDARLLSMFYPFKNGPSSLQMVRDVVNFSQKLQNRINELQKDLEAVKNEKKALNKEKNNLQKAEKTMQERTESLKQDNNNLKQQVKNLEKKVSNLQSDRDDELQKVRQQLDHARQEIQDKETQHSRDIQSLNDVKRNYSKELTERQAQIQRLKDQLEEKSNLLKKAETDKKAQRDAHSKLQERARQAEIQNIELKTEHALSKLERARADSEARAKECEVRLGHNDLNEEERSAITKDMETWKKTKAECMKLIDELNKETAKHIEMVKEGKQPSQLPKMNIPKPPPYPVTSPLPPIRLVREPVHPTPMTSAPIPNKFSQPAPNSQQISPPVQLPHHNVPHVQPSAFRSMAAMSGPHPPPFGPNGPVPAPVGAPPFGNGSIHNQHMAPYMNQQRAPNMMFQPNSMQAPIGSRHQQIQEPLINKFEQFEHFPDTNRTPFNPTRSCTPAELEQFEKMRNVRSLWEKDLPSSSASVGGPISTAPVNDPVASVAQSVAQSAKFFPPSNFDFPKPAATNTTEPGVADILRNTWGDSIWSFNNHN</sequence>
<feature type="region of interest" description="Disordered" evidence="1">
    <location>
        <begin position="757"/>
        <end position="816"/>
    </location>
</feature>
<feature type="compositionally biased region" description="Low complexity" evidence="1">
    <location>
        <begin position="39"/>
        <end position="55"/>
    </location>
</feature>
<evidence type="ECO:0000259" key="2">
    <source>
        <dbReference type="PROSITE" id="PS50144"/>
    </source>
</evidence>
<feature type="region of interest" description="Disordered" evidence="1">
    <location>
        <begin position="1426"/>
        <end position="1447"/>
    </location>
</feature>
<feature type="domain" description="MATH" evidence="2">
    <location>
        <begin position="529"/>
        <end position="658"/>
    </location>
</feature>
<feature type="region of interest" description="Disordered" evidence="1">
    <location>
        <begin position="1368"/>
        <end position="1395"/>
    </location>
</feature>
<organism evidence="3 4">
    <name type="scientific">Bursaphelenchus xylophilus</name>
    <name type="common">Pinewood nematode worm</name>
    <name type="synonym">Aphelenchoides xylophilus</name>
    <dbReference type="NCBI Taxonomy" id="6326"/>
    <lineage>
        <taxon>Eukaryota</taxon>
        <taxon>Metazoa</taxon>
        <taxon>Ecdysozoa</taxon>
        <taxon>Nematoda</taxon>
        <taxon>Chromadorea</taxon>
        <taxon>Rhabditida</taxon>
        <taxon>Tylenchina</taxon>
        <taxon>Tylenchomorpha</taxon>
        <taxon>Aphelenchoidea</taxon>
        <taxon>Aphelenchoididae</taxon>
        <taxon>Bursaphelenchus</taxon>
    </lineage>
</organism>
<dbReference type="EMBL" id="CAJFCV020000003">
    <property type="protein sequence ID" value="CAG9111796.1"/>
    <property type="molecule type" value="Genomic_DNA"/>
</dbReference>
<dbReference type="SUPFAM" id="SSF49599">
    <property type="entry name" value="TRAF domain-like"/>
    <property type="match status" value="1"/>
</dbReference>
<evidence type="ECO:0000256" key="1">
    <source>
        <dbReference type="SAM" id="MobiDB-lite"/>
    </source>
</evidence>
<evidence type="ECO:0000313" key="4">
    <source>
        <dbReference type="Proteomes" id="UP000659654"/>
    </source>
</evidence>
<dbReference type="Pfam" id="PF22486">
    <property type="entry name" value="MATH_2"/>
    <property type="match status" value="1"/>
</dbReference>
<proteinExistence type="predicted"/>
<feature type="compositionally biased region" description="Basic and acidic residues" evidence="1">
    <location>
        <begin position="1128"/>
        <end position="1139"/>
    </location>
</feature>
<feature type="compositionally biased region" description="Polar residues" evidence="1">
    <location>
        <begin position="206"/>
        <end position="220"/>
    </location>
</feature>
<feature type="compositionally biased region" description="Polar residues" evidence="1">
    <location>
        <begin position="333"/>
        <end position="354"/>
    </location>
</feature>
<dbReference type="OrthoDB" id="289038at2759"/>
<feature type="region of interest" description="Disordered" evidence="1">
    <location>
        <begin position="1"/>
        <end position="69"/>
    </location>
</feature>
<dbReference type="EMBL" id="CAJFDI010000003">
    <property type="protein sequence ID" value="CAD5223152.1"/>
    <property type="molecule type" value="Genomic_DNA"/>
</dbReference>
<feature type="region of interest" description="Disordered" evidence="1">
    <location>
        <begin position="1086"/>
        <end position="1162"/>
    </location>
</feature>
<dbReference type="PANTHER" id="PTHR47022">
    <property type="entry name" value="BTB AND MATH DOMAIN-CONTAINING PROTEIN 36-RELATED"/>
    <property type="match status" value="1"/>
</dbReference>
<feature type="compositionally biased region" description="Basic residues" evidence="1">
    <location>
        <begin position="19"/>
        <end position="31"/>
    </location>
</feature>
<dbReference type="PROSITE" id="PS50144">
    <property type="entry name" value="MATH"/>
    <property type="match status" value="1"/>
</dbReference>
<feature type="compositionally biased region" description="Acidic residues" evidence="1">
    <location>
        <begin position="223"/>
        <end position="236"/>
    </location>
</feature>
<feature type="compositionally biased region" description="Basic and acidic residues" evidence="1">
    <location>
        <begin position="801"/>
        <end position="813"/>
    </location>
</feature>
<dbReference type="InterPro" id="IPR002083">
    <property type="entry name" value="MATH/TRAF_dom"/>
</dbReference>
<protein>
    <submittedName>
        <fullName evidence="3">(pine wood nematode) hypothetical protein</fullName>
    </submittedName>
</protein>
<feature type="compositionally biased region" description="Basic and acidic residues" evidence="1">
    <location>
        <begin position="126"/>
        <end position="139"/>
    </location>
</feature>
<feature type="compositionally biased region" description="Polar residues" evidence="1">
    <location>
        <begin position="761"/>
        <end position="770"/>
    </location>
</feature>
<accession>A0A7I8WFW2</accession>
<dbReference type="Proteomes" id="UP000659654">
    <property type="component" value="Unassembled WGS sequence"/>
</dbReference>
<comment type="caution">
    <text evidence="3">The sequence shown here is derived from an EMBL/GenBank/DDBJ whole genome shotgun (WGS) entry which is preliminary data.</text>
</comment>
<feature type="compositionally biased region" description="Polar residues" evidence="1">
    <location>
        <begin position="1086"/>
        <end position="1100"/>
    </location>
</feature>
<dbReference type="InterPro" id="IPR008974">
    <property type="entry name" value="TRAF-like"/>
</dbReference>
<feature type="compositionally biased region" description="Polar residues" evidence="1">
    <location>
        <begin position="140"/>
        <end position="150"/>
    </location>
</feature>
<feature type="compositionally biased region" description="Basic and acidic residues" evidence="1">
    <location>
        <begin position="777"/>
        <end position="790"/>
    </location>
</feature>
<feature type="region of interest" description="Disordered" evidence="1">
    <location>
        <begin position="319"/>
        <end position="354"/>
    </location>
</feature>
<feature type="compositionally biased region" description="Low complexity" evidence="1">
    <location>
        <begin position="1117"/>
        <end position="1127"/>
    </location>
</feature>
<reference evidence="3" key="1">
    <citation type="submission" date="2020-09" db="EMBL/GenBank/DDBJ databases">
        <authorList>
            <person name="Kikuchi T."/>
        </authorList>
    </citation>
    <scope>NUCLEOTIDE SEQUENCE</scope>
    <source>
        <strain evidence="3">Ka4C1</strain>
    </source>
</reference>
<dbReference type="Proteomes" id="UP000582659">
    <property type="component" value="Unassembled WGS sequence"/>
</dbReference>
<dbReference type="SMART" id="SM00061">
    <property type="entry name" value="MATH"/>
    <property type="match status" value="1"/>
</dbReference>
<feature type="compositionally biased region" description="Basic and acidic residues" evidence="1">
    <location>
        <begin position="1368"/>
        <end position="1389"/>
    </location>
</feature>